<accession>A0A6G1CF74</accession>
<sequence length="81" mass="8371">MARARALLLLLPMDALGIGCGCVTNGPWEEEQASRQADNGCKAQALGDGGIEPAAQHAVWTPLASNSVAGAQHRHGCPVRP</sequence>
<evidence type="ECO:0000256" key="1">
    <source>
        <dbReference type="SAM" id="SignalP"/>
    </source>
</evidence>
<keyword evidence="3" id="KW-1185">Reference proteome</keyword>
<dbReference type="Proteomes" id="UP000479710">
    <property type="component" value="Unassembled WGS sequence"/>
</dbReference>
<dbReference type="AlphaFoldDB" id="A0A6G1CF74"/>
<feature type="chain" id="PRO_5026232989" description="Secreted protein" evidence="1">
    <location>
        <begin position="18"/>
        <end position="81"/>
    </location>
</feature>
<reference evidence="2 3" key="1">
    <citation type="submission" date="2019-11" db="EMBL/GenBank/DDBJ databases">
        <title>Whole genome sequence of Oryza granulata.</title>
        <authorList>
            <person name="Li W."/>
        </authorList>
    </citation>
    <scope>NUCLEOTIDE SEQUENCE [LARGE SCALE GENOMIC DNA]</scope>
    <source>
        <strain evidence="3">cv. Menghai</strain>
        <tissue evidence="2">Leaf</tissue>
    </source>
</reference>
<feature type="signal peptide" evidence="1">
    <location>
        <begin position="1"/>
        <end position="17"/>
    </location>
</feature>
<comment type="caution">
    <text evidence="2">The sequence shown here is derived from an EMBL/GenBank/DDBJ whole genome shotgun (WGS) entry which is preliminary data.</text>
</comment>
<evidence type="ECO:0008006" key="4">
    <source>
        <dbReference type="Google" id="ProtNLM"/>
    </source>
</evidence>
<evidence type="ECO:0000313" key="2">
    <source>
        <dbReference type="EMBL" id="KAF0898822.1"/>
    </source>
</evidence>
<name>A0A6G1CF74_9ORYZ</name>
<protein>
    <recommendedName>
        <fullName evidence="4">Secreted protein</fullName>
    </recommendedName>
</protein>
<evidence type="ECO:0000313" key="3">
    <source>
        <dbReference type="Proteomes" id="UP000479710"/>
    </source>
</evidence>
<gene>
    <name evidence="2" type="ORF">E2562_011891</name>
</gene>
<proteinExistence type="predicted"/>
<organism evidence="2 3">
    <name type="scientific">Oryza meyeriana var. granulata</name>
    <dbReference type="NCBI Taxonomy" id="110450"/>
    <lineage>
        <taxon>Eukaryota</taxon>
        <taxon>Viridiplantae</taxon>
        <taxon>Streptophyta</taxon>
        <taxon>Embryophyta</taxon>
        <taxon>Tracheophyta</taxon>
        <taxon>Spermatophyta</taxon>
        <taxon>Magnoliopsida</taxon>
        <taxon>Liliopsida</taxon>
        <taxon>Poales</taxon>
        <taxon>Poaceae</taxon>
        <taxon>BOP clade</taxon>
        <taxon>Oryzoideae</taxon>
        <taxon>Oryzeae</taxon>
        <taxon>Oryzinae</taxon>
        <taxon>Oryza</taxon>
        <taxon>Oryza meyeriana</taxon>
    </lineage>
</organism>
<keyword evidence="1" id="KW-0732">Signal</keyword>
<dbReference type="EMBL" id="SPHZ02000009">
    <property type="protein sequence ID" value="KAF0898822.1"/>
    <property type="molecule type" value="Genomic_DNA"/>
</dbReference>